<dbReference type="Proteomes" id="UP001107558">
    <property type="component" value="Chromosome 3"/>
</dbReference>
<keyword evidence="2" id="KW-0391">Immunity</keyword>
<keyword evidence="4" id="KW-1015">Disulfide bond</keyword>
<sequence>MNFVALSTQLRYSLQSGEIIHTKFSVITPRNIRRYRPFKVFVQAYHPEDSFNVNITIKSGNLDDQFIMTKTVSLSTTHDKIDFEFDTSNLPKVFRNPIIIISSGIYMEERELTYLCKENTFFIQTSKGIYQPSEKVQFRVFSIDSEGNSFNPTYTVDLQIIDPRRNEIIKFQNVTFEKGKYEKDFLLSNKPILGTWTLIIECNSYFTYKTFKVDEYILPLFSASLSVPSLVSHSDSKFPVTINAEYTFGESVNGIATVSFNYENSPKTNIKNITCTAESTTFDVDIANDLLSLNKSVQNFYISLIFNDPLTNTQAIDKKKIALVDYKYLLTAAYSEAFIANKPYNFTFYLKNFDGTPGPSGIRIEYTLNVYFIDRKTIFMRDKNYLTTNAVGAASGTIDFGAIDQETILFISVASTSNLSRIASFAATRVRPDVKAAFVLQLLNENIPSYTDEVHIKAKVNEDIDAINYFIIAKTVLLQSNKIDFKPNQREVEFSILPDYRYTPEMSIYAYYFKSQNNDFQSTSLAVKFKSELPNYLTLNIAGADDANNKQAKPGEEFTLVIDSKPDSYVYLSAIDQRVLLLAKGHNFSESEVLESFTTYGRASGFTGRDYRENAYGTDLHFFTNLNRRPFQISEAFSRPRAASKSSQSESEPKIRKNFAETFLWENVYIADGPENFVATVPDSITTYLIQGVSMNQNDGIGLQNKECSITPFLDFFISMDLPFSVKRGETLVQGFTVFNYLRGTQNVRITINKDSKFDFINPTKYGWSITNTNIFKTVKFDPKKSLRFEFAIRPNTLGFVNMVITAKGTLAGDKIDKKLRVIPQGVPRSITSSVFYALNEHQIHEKVTLKCEIPSTAYSDTTEISSTVVGEILGIVLNNLERLIQFPCGCGEQTLIGFVPDVAVYMYLITTNRLTESLKVKLNQFLLDGYQNELNFQRTDGSFSAFGNYDPSGSTWLTSYAIYSFYLAKNFINIDKNVIIKGLNFIISQQNADGSFKEPGQIIHKDMQSNSANGIAMTAYITMVLSTLAHDYQNAVASRDLAIKYLESHINSTTAIYDLSILAYALSLSNSSQSLNAFTKFRALSTETSTEIFWKTPAPANPNQYYTVLTRSIDIEVTSYGLLTFITRNIALNSTIKILKYLISASNNYGGYSSSQDTVTALLAISSFAQAFKINVTNIDLTLKPNVGSSYHVTVNNQNALTLQTTVLDSHTRQLSIESTQQSSGIAIISLVCNFYEDPTMIKPDFRVNVTIRKLCSSLMSADICFSYIPNGFSNMAIMEVRLPSSFIYKPSNMDMSGEVSKVQSFESGTIIVYYINRITNDGGCINLNAYRNCQVFDIKPGTIKINDYYDTSKEGSALLNVKIDENIPKCTLIR</sequence>
<feature type="domain" description="Alpha-macroglobulin receptor-binding" evidence="11">
    <location>
        <begin position="1275"/>
        <end position="1361"/>
    </location>
</feature>
<evidence type="ECO:0000259" key="9">
    <source>
        <dbReference type="SMART" id="SM01359"/>
    </source>
</evidence>
<evidence type="ECO:0000259" key="11">
    <source>
        <dbReference type="SMART" id="SM01361"/>
    </source>
</evidence>
<dbReference type="Gene3D" id="2.60.40.1930">
    <property type="match status" value="3"/>
</dbReference>
<dbReference type="Pfam" id="PF17791">
    <property type="entry name" value="MG3"/>
    <property type="match status" value="1"/>
</dbReference>
<dbReference type="Gene3D" id="2.60.120.1540">
    <property type="match status" value="1"/>
</dbReference>
<dbReference type="FunFam" id="2.60.40.1930:FF:000001">
    <property type="entry name" value="CD109 isoform 3"/>
    <property type="match status" value="1"/>
</dbReference>
<dbReference type="PANTHER" id="PTHR11412:SF136">
    <property type="entry name" value="CD109 ANTIGEN"/>
    <property type="match status" value="1"/>
</dbReference>
<dbReference type="InterPro" id="IPR041555">
    <property type="entry name" value="MG3"/>
</dbReference>
<dbReference type="Pfam" id="PF07678">
    <property type="entry name" value="TED_complement"/>
    <property type="match status" value="1"/>
</dbReference>
<dbReference type="EMBL" id="JADBJN010000003">
    <property type="protein sequence ID" value="KAG5674212.1"/>
    <property type="molecule type" value="Genomic_DNA"/>
</dbReference>
<evidence type="ECO:0000256" key="3">
    <source>
        <dbReference type="ARBA" id="ARBA00022966"/>
    </source>
</evidence>
<dbReference type="Gene3D" id="6.20.50.160">
    <property type="match status" value="1"/>
</dbReference>
<dbReference type="InterPro" id="IPR019742">
    <property type="entry name" value="MacrogloblnA2_CS"/>
</dbReference>
<evidence type="ECO:0000256" key="6">
    <source>
        <dbReference type="ARBA" id="ARBA00057615"/>
    </source>
</evidence>
<evidence type="ECO:0000256" key="7">
    <source>
        <dbReference type="ARBA" id="ARBA00063781"/>
    </source>
</evidence>
<keyword evidence="13" id="KW-1185">Reference proteome</keyword>
<dbReference type="Gene3D" id="1.50.10.20">
    <property type="match status" value="1"/>
</dbReference>
<keyword evidence="3" id="KW-0882">Thioester bond</keyword>
<keyword evidence="5" id="KW-0325">Glycoprotein</keyword>
<evidence type="ECO:0000256" key="8">
    <source>
        <dbReference type="ARBA" id="ARBA00078071"/>
    </source>
</evidence>
<dbReference type="Gene3D" id="2.20.130.20">
    <property type="match status" value="1"/>
</dbReference>
<feature type="domain" description="Alpha-2-macroglobulin" evidence="10">
    <location>
        <begin position="662"/>
        <end position="752"/>
    </location>
</feature>
<comment type="function">
    <text evidence="6">Binds covalently through a thioester bond to the pathogen surface resulting in pathogen clearance.</text>
</comment>
<reference evidence="12" key="1">
    <citation type="submission" date="2021-03" db="EMBL/GenBank/DDBJ databases">
        <title>Chromosome level genome of the anhydrobiotic midge Polypedilum vanderplanki.</title>
        <authorList>
            <person name="Yoshida Y."/>
            <person name="Kikawada T."/>
            <person name="Gusev O."/>
        </authorList>
    </citation>
    <scope>NUCLEOTIDE SEQUENCE</scope>
    <source>
        <strain evidence="12">NIAS01</strain>
        <tissue evidence="12">Whole body or cell culture</tissue>
    </source>
</reference>
<feature type="domain" description="Alpha-2-macroglobulin bait region" evidence="9">
    <location>
        <begin position="440"/>
        <end position="582"/>
    </location>
</feature>
<dbReference type="PANTHER" id="PTHR11412">
    <property type="entry name" value="MACROGLOBULIN / COMPLEMENT"/>
    <property type="match status" value="1"/>
</dbReference>
<dbReference type="InterPro" id="IPR008930">
    <property type="entry name" value="Terpenoid_cyclase/PrenylTrfase"/>
</dbReference>
<dbReference type="InterPro" id="IPR011626">
    <property type="entry name" value="Alpha-macroglobulin_TED"/>
</dbReference>
<dbReference type="SUPFAM" id="SSF48239">
    <property type="entry name" value="Terpenoid cyclases/Protein prenyltransferases"/>
    <property type="match status" value="1"/>
</dbReference>
<dbReference type="SUPFAM" id="SSF49410">
    <property type="entry name" value="Alpha-macroglobulin receptor domain"/>
    <property type="match status" value="1"/>
</dbReference>
<evidence type="ECO:0000256" key="2">
    <source>
        <dbReference type="ARBA" id="ARBA00022859"/>
    </source>
</evidence>
<organism evidence="12 13">
    <name type="scientific">Polypedilum vanderplanki</name>
    <name type="common">Sleeping chironomid midge</name>
    <dbReference type="NCBI Taxonomy" id="319348"/>
    <lineage>
        <taxon>Eukaryota</taxon>
        <taxon>Metazoa</taxon>
        <taxon>Ecdysozoa</taxon>
        <taxon>Arthropoda</taxon>
        <taxon>Hexapoda</taxon>
        <taxon>Insecta</taxon>
        <taxon>Pterygota</taxon>
        <taxon>Neoptera</taxon>
        <taxon>Endopterygota</taxon>
        <taxon>Diptera</taxon>
        <taxon>Nematocera</taxon>
        <taxon>Chironomoidea</taxon>
        <taxon>Chironomidae</taxon>
        <taxon>Chironominae</taxon>
        <taxon>Polypedilum</taxon>
        <taxon>Polypedilum</taxon>
    </lineage>
</organism>
<evidence type="ECO:0000256" key="5">
    <source>
        <dbReference type="ARBA" id="ARBA00023180"/>
    </source>
</evidence>
<dbReference type="GO" id="GO:0005615">
    <property type="term" value="C:extracellular space"/>
    <property type="evidence" value="ECO:0007669"/>
    <property type="project" value="InterPro"/>
</dbReference>
<dbReference type="InterPro" id="IPR013783">
    <property type="entry name" value="Ig-like_fold"/>
</dbReference>
<evidence type="ECO:0000256" key="4">
    <source>
        <dbReference type="ARBA" id="ARBA00023157"/>
    </source>
</evidence>
<proteinExistence type="predicted"/>
<name>A0A9J6BWE3_POLVA</name>
<accession>A0A9J6BWE3</accession>
<dbReference type="Gene3D" id="2.60.40.10">
    <property type="entry name" value="Immunoglobulins"/>
    <property type="match status" value="2"/>
</dbReference>
<dbReference type="Pfam" id="PF00207">
    <property type="entry name" value="A2M"/>
    <property type="match status" value="1"/>
</dbReference>
<gene>
    <name evidence="12" type="ORF">PVAND_004192</name>
</gene>
<dbReference type="Pfam" id="PF07677">
    <property type="entry name" value="A2M_recep"/>
    <property type="match status" value="1"/>
</dbReference>
<dbReference type="InterPro" id="IPR002890">
    <property type="entry name" value="MG2"/>
</dbReference>
<dbReference type="Pfam" id="PF01835">
    <property type="entry name" value="MG2"/>
    <property type="match status" value="1"/>
</dbReference>
<evidence type="ECO:0000313" key="12">
    <source>
        <dbReference type="EMBL" id="KAG5674212.1"/>
    </source>
</evidence>
<evidence type="ECO:0000259" key="10">
    <source>
        <dbReference type="SMART" id="SM01360"/>
    </source>
</evidence>
<comment type="caution">
    <text evidence="12">The sequence shown here is derived from an EMBL/GenBank/DDBJ whole genome shotgun (WGS) entry which is preliminary data.</text>
</comment>
<evidence type="ECO:0000256" key="1">
    <source>
        <dbReference type="ARBA" id="ARBA00022729"/>
    </source>
</evidence>
<comment type="subunit">
    <text evidence="7">Heterodimer of a TEP1-N chain and an TEP1-C chain non-covalently linked. Forms a complex composed of TEP1-N and TEP1-C heterodimer, LRIM1 and APL1C; the interaction stabilizes TEP1-N and TEP1-C heterodimer, prevents its binding to tissues while circulating in the hemolymph and protects the thioester bond from hydrolysis. Mature TEP1 and to a lesser extent full-length TEP1 interact with SPCLIP1; the interaction is induced by microbial infection.</text>
</comment>
<dbReference type="GO" id="GO:0004866">
    <property type="term" value="F:endopeptidase inhibitor activity"/>
    <property type="evidence" value="ECO:0007669"/>
    <property type="project" value="InterPro"/>
</dbReference>
<keyword evidence="1" id="KW-0732">Signal</keyword>
<dbReference type="Pfam" id="PF07703">
    <property type="entry name" value="A2M_BRD"/>
    <property type="match status" value="1"/>
</dbReference>
<dbReference type="SMART" id="SM01359">
    <property type="entry name" value="A2M_N_2"/>
    <property type="match status" value="1"/>
</dbReference>
<dbReference type="Gene3D" id="2.60.40.690">
    <property type="entry name" value="Alpha-macroglobulin, receptor-binding domain"/>
    <property type="match status" value="1"/>
</dbReference>
<dbReference type="SMART" id="SM01361">
    <property type="entry name" value="A2M_recep"/>
    <property type="match status" value="1"/>
</dbReference>
<dbReference type="OrthoDB" id="7790879at2759"/>
<dbReference type="SMART" id="SM01360">
    <property type="entry name" value="A2M"/>
    <property type="match status" value="1"/>
</dbReference>
<dbReference type="InterPro" id="IPR009048">
    <property type="entry name" value="A-macroglobulin_rcpt-bd"/>
</dbReference>
<dbReference type="PROSITE" id="PS00477">
    <property type="entry name" value="ALPHA_2_MACROGLOBULIN"/>
    <property type="match status" value="1"/>
</dbReference>
<protein>
    <recommendedName>
        <fullName evidence="8">TEP1-F</fullName>
    </recommendedName>
</protein>
<dbReference type="InterPro" id="IPR050473">
    <property type="entry name" value="A2M/Complement_sys"/>
</dbReference>
<dbReference type="Gene3D" id="2.60.40.1940">
    <property type="match status" value="1"/>
</dbReference>
<dbReference type="InterPro" id="IPR011625">
    <property type="entry name" value="A2M_N_BRD"/>
</dbReference>
<dbReference type="SMART" id="SM01419">
    <property type="entry name" value="Thiol-ester_cl"/>
    <property type="match status" value="1"/>
</dbReference>
<dbReference type="InterPro" id="IPR047565">
    <property type="entry name" value="Alpha-macroglob_thiol-ester_cl"/>
</dbReference>
<dbReference type="InterPro" id="IPR036595">
    <property type="entry name" value="A-macroglobulin_rcpt-bd_sf"/>
</dbReference>
<dbReference type="GO" id="GO:0002376">
    <property type="term" value="P:immune system process"/>
    <property type="evidence" value="ECO:0007669"/>
    <property type="project" value="UniProtKB-KW"/>
</dbReference>
<dbReference type="InterPro" id="IPR001599">
    <property type="entry name" value="Macroglobln_a2"/>
</dbReference>
<evidence type="ECO:0000313" key="13">
    <source>
        <dbReference type="Proteomes" id="UP001107558"/>
    </source>
</evidence>